<evidence type="ECO:0000313" key="2">
    <source>
        <dbReference type="Proteomes" id="UP000011511"/>
    </source>
</evidence>
<reference evidence="1 2" key="1">
    <citation type="journal article" date="2014" name="PLoS Genet.">
        <title>Phylogenetically driven sequencing of extremely halophilic archaea reveals strategies for static and dynamic osmo-response.</title>
        <authorList>
            <person name="Becker E.A."/>
            <person name="Seitzer P.M."/>
            <person name="Tritt A."/>
            <person name="Larsen D."/>
            <person name="Krusor M."/>
            <person name="Yao A.I."/>
            <person name="Wu D."/>
            <person name="Madern D."/>
            <person name="Eisen J.A."/>
            <person name="Darling A.E."/>
            <person name="Facciotti M.T."/>
        </authorList>
    </citation>
    <scope>NUCLEOTIDE SEQUENCE [LARGE SCALE GENOMIC DNA]</scope>
    <source>
        <strain evidence="1 2">JCM 12890</strain>
    </source>
</reference>
<gene>
    <name evidence="1" type="ORF">C485_04830</name>
</gene>
<sequence>MTPDHSDSKLRGDRMTTDFFEDVLAEYLEDDRIDAGVVRLRLDDGRTRRFVIGDETESMVPYEYVRRELAEVKSLVDGNEDRFDQPVEFSIPVRDAERVITEVEDEGAVTTWIKPEGVGLLLEHLHAMADEAGADPPAETTATE</sequence>
<dbReference type="EMBL" id="AOIK01000013">
    <property type="protein sequence ID" value="ELY89794.1"/>
    <property type="molecule type" value="Genomic_DNA"/>
</dbReference>
<protein>
    <submittedName>
        <fullName evidence="1">Uncharacterized protein</fullName>
    </submittedName>
</protein>
<organism evidence="1 2">
    <name type="scientific">Natrinema altunense (strain JCM 12890 / CGMCC 1.3731 / AJ2)</name>
    <dbReference type="NCBI Taxonomy" id="1227494"/>
    <lineage>
        <taxon>Archaea</taxon>
        <taxon>Methanobacteriati</taxon>
        <taxon>Methanobacteriota</taxon>
        <taxon>Stenosarchaea group</taxon>
        <taxon>Halobacteria</taxon>
        <taxon>Halobacteriales</taxon>
        <taxon>Natrialbaceae</taxon>
        <taxon>Natrinema</taxon>
    </lineage>
</organism>
<dbReference type="RefSeq" id="WP_007108326.1">
    <property type="nucleotide sequence ID" value="NZ_AOIK01000013.1"/>
</dbReference>
<comment type="caution">
    <text evidence="1">The sequence shown here is derived from an EMBL/GenBank/DDBJ whole genome shotgun (WGS) entry which is preliminary data.</text>
</comment>
<name>L9ZTV5_NATA2</name>
<keyword evidence="2" id="KW-1185">Reference proteome</keyword>
<dbReference type="PATRIC" id="fig|1227494.3.peg.967"/>
<dbReference type="eggNOG" id="arCOG14301">
    <property type="taxonomic scope" value="Archaea"/>
</dbReference>
<dbReference type="Proteomes" id="UP000011511">
    <property type="component" value="Unassembled WGS sequence"/>
</dbReference>
<accession>L9ZTV5</accession>
<evidence type="ECO:0000313" key="1">
    <source>
        <dbReference type="EMBL" id="ELY89794.1"/>
    </source>
</evidence>
<dbReference type="AlphaFoldDB" id="L9ZTV5"/>
<proteinExistence type="predicted"/>